<dbReference type="AlphaFoldDB" id="A0A8J2LXJ4"/>
<name>A0A8J2LXJ4_9HEXA</name>
<proteinExistence type="predicted"/>
<dbReference type="EMBL" id="CAJVCH010554654">
    <property type="protein sequence ID" value="CAG7830181.1"/>
    <property type="molecule type" value="Genomic_DNA"/>
</dbReference>
<comment type="caution">
    <text evidence="2">The sequence shown here is derived from an EMBL/GenBank/DDBJ whole genome shotgun (WGS) entry which is preliminary data.</text>
</comment>
<evidence type="ECO:0000313" key="2">
    <source>
        <dbReference type="EMBL" id="CAG7830181.1"/>
    </source>
</evidence>
<accession>A0A8J2LXJ4</accession>
<keyword evidence="3" id="KW-1185">Reference proteome</keyword>
<protein>
    <submittedName>
        <fullName evidence="2">Uncharacterized protein</fullName>
    </submittedName>
</protein>
<evidence type="ECO:0000313" key="3">
    <source>
        <dbReference type="Proteomes" id="UP000708208"/>
    </source>
</evidence>
<evidence type="ECO:0000256" key="1">
    <source>
        <dbReference type="SAM" id="Phobius"/>
    </source>
</evidence>
<dbReference type="Proteomes" id="UP000708208">
    <property type="component" value="Unassembled WGS sequence"/>
</dbReference>
<gene>
    <name evidence="2" type="ORF">AFUS01_LOCUS40004</name>
</gene>
<feature type="transmembrane region" description="Helical" evidence="1">
    <location>
        <begin position="103"/>
        <end position="125"/>
    </location>
</feature>
<keyword evidence="1" id="KW-0812">Transmembrane</keyword>
<keyword evidence="1" id="KW-1133">Transmembrane helix</keyword>
<sequence length="167" mass="18905">MQESNKVPLTGCLVSGASRAVPINPCSEGQVEQLPVVNASHIQVLITISSDRGEKVVEIFCYSWFPSRTLLPNLRREVIVTKKNRRSIRSQLQKKRKFLHRELLSLALSTQWFFSIVYMACHTLYAVKTVNVTKTGLRLRSLPPYAIGLHISPLERSKKCGGKQRET</sequence>
<keyword evidence="1" id="KW-0472">Membrane</keyword>
<organism evidence="2 3">
    <name type="scientific">Allacma fusca</name>
    <dbReference type="NCBI Taxonomy" id="39272"/>
    <lineage>
        <taxon>Eukaryota</taxon>
        <taxon>Metazoa</taxon>
        <taxon>Ecdysozoa</taxon>
        <taxon>Arthropoda</taxon>
        <taxon>Hexapoda</taxon>
        <taxon>Collembola</taxon>
        <taxon>Symphypleona</taxon>
        <taxon>Sminthuridae</taxon>
        <taxon>Allacma</taxon>
    </lineage>
</organism>
<reference evidence="2" key="1">
    <citation type="submission" date="2021-06" db="EMBL/GenBank/DDBJ databases">
        <authorList>
            <person name="Hodson N. C."/>
            <person name="Mongue J. A."/>
            <person name="Jaron S. K."/>
        </authorList>
    </citation>
    <scope>NUCLEOTIDE SEQUENCE</scope>
</reference>